<dbReference type="Ensembl" id="ENSTMTT00000019591.1">
    <property type="protein sequence ID" value="ENSTMTP00000018924.1"/>
    <property type="gene ID" value="ENSTMTG00000013855.1"/>
</dbReference>
<evidence type="ECO:0000259" key="3">
    <source>
        <dbReference type="PROSITE" id="PS50041"/>
    </source>
</evidence>
<dbReference type="PROSITE" id="PS50041">
    <property type="entry name" value="C_TYPE_LECTIN_2"/>
    <property type="match status" value="1"/>
</dbReference>
<keyword evidence="1" id="KW-0430">Lectin</keyword>
<dbReference type="PANTHER" id="PTHR22803">
    <property type="entry name" value="MANNOSE, PHOSPHOLIPASE, LECTIN RECEPTOR RELATED"/>
    <property type="match status" value="1"/>
</dbReference>
<dbReference type="Pfam" id="PF00059">
    <property type="entry name" value="Lectin_C"/>
    <property type="match status" value="1"/>
</dbReference>
<sequence>PQGDQSKKKNNQPPPTPYHSSFLRKRWREAQETQGKFTCMKCPPGWQRFEKSCYFFSTSTKSWPDAKQFCMDQKSGLVIVNTEEEQTFLSNHITEPHVYWLGLSDSAKEGEWRWVDGSPLSVRFWFPGEPNNGVGLEEDCVHLRSDGNWNDAICSLTHYWICEQKY</sequence>
<keyword evidence="5" id="KW-1185">Reference proteome</keyword>
<dbReference type="InterPro" id="IPR016186">
    <property type="entry name" value="C-type_lectin-like/link_sf"/>
</dbReference>
<organism evidence="4 5">
    <name type="scientific">Terrapene triunguis</name>
    <name type="common">Three-toed box turtle</name>
    <dbReference type="NCBI Taxonomy" id="2587831"/>
    <lineage>
        <taxon>Eukaryota</taxon>
        <taxon>Metazoa</taxon>
        <taxon>Chordata</taxon>
        <taxon>Craniata</taxon>
        <taxon>Vertebrata</taxon>
        <taxon>Euteleostomi</taxon>
        <taxon>Archelosauria</taxon>
        <taxon>Testudinata</taxon>
        <taxon>Testudines</taxon>
        <taxon>Cryptodira</taxon>
        <taxon>Durocryptodira</taxon>
        <taxon>Testudinoidea</taxon>
        <taxon>Emydidae</taxon>
        <taxon>Terrapene</taxon>
    </lineage>
</organism>
<proteinExistence type="predicted"/>
<name>A0A674JHV7_9SAUR</name>
<dbReference type="Proteomes" id="UP000472274">
    <property type="component" value="Unplaced"/>
</dbReference>
<accession>A0A674JHV7</accession>
<reference evidence="4" key="1">
    <citation type="submission" date="2025-08" db="UniProtKB">
        <authorList>
            <consortium name="Ensembl"/>
        </authorList>
    </citation>
    <scope>IDENTIFICATION</scope>
</reference>
<dbReference type="InterPro" id="IPR050111">
    <property type="entry name" value="C-type_lectin/snaclec_domain"/>
</dbReference>
<feature type="domain" description="C-type lectin" evidence="3">
    <location>
        <begin position="49"/>
        <end position="163"/>
    </location>
</feature>
<dbReference type="Gene3D" id="3.10.100.10">
    <property type="entry name" value="Mannose-Binding Protein A, subunit A"/>
    <property type="match status" value="1"/>
</dbReference>
<dbReference type="InterPro" id="IPR033989">
    <property type="entry name" value="CD209-like_CTLD"/>
</dbReference>
<reference evidence="4" key="2">
    <citation type="submission" date="2025-09" db="UniProtKB">
        <authorList>
            <consortium name="Ensembl"/>
        </authorList>
    </citation>
    <scope>IDENTIFICATION</scope>
</reference>
<dbReference type="GeneTree" id="ENSGT01030000234575"/>
<dbReference type="InParanoid" id="A0A674JHV7"/>
<dbReference type="SUPFAM" id="SSF56436">
    <property type="entry name" value="C-type lectin-like"/>
    <property type="match status" value="1"/>
</dbReference>
<protein>
    <recommendedName>
        <fullName evidence="3">C-type lectin domain-containing protein</fullName>
    </recommendedName>
</protein>
<dbReference type="CDD" id="cd03590">
    <property type="entry name" value="CLECT_DC-SIGN_like"/>
    <property type="match status" value="1"/>
</dbReference>
<dbReference type="InterPro" id="IPR016187">
    <property type="entry name" value="CTDL_fold"/>
</dbReference>
<dbReference type="AlphaFoldDB" id="A0A674JHV7"/>
<evidence type="ECO:0000313" key="4">
    <source>
        <dbReference type="Ensembl" id="ENSTMTP00000018924.1"/>
    </source>
</evidence>
<evidence type="ECO:0000313" key="5">
    <source>
        <dbReference type="Proteomes" id="UP000472274"/>
    </source>
</evidence>
<feature type="region of interest" description="Disordered" evidence="2">
    <location>
        <begin position="1"/>
        <end position="21"/>
    </location>
</feature>
<evidence type="ECO:0000256" key="2">
    <source>
        <dbReference type="SAM" id="MobiDB-lite"/>
    </source>
</evidence>
<dbReference type="SMART" id="SM00034">
    <property type="entry name" value="CLECT"/>
    <property type="match status" value="1"/>
</dbReference>
<dbReference type="InterPro" id="IPR001304">
    <property type="entry name" value="C-type_lectin-like"/>
</dbReference>
<dbReference type="GO" id="GO:0030246">
    <property type="term" value="F:carbohydrate binding"/>
    <property type="evidence" value="ECO:0007669"/>
    <property type="project" value="UniProtKB-KW"/>
</dbReference>
<evidence type="ECO:0000256" key="1">
    <source>
        <dbReference type="ARBA" id="ARBA00022734"/>
    </source>
</evidence>